<evidence type="ECO:0000256" key="2">
    <source>
        <dbReference type="ARBA" id="ARBA00011955"/>
    </source>
</evidence>
<evidence type="ECO:0000256" key="10">
    <source>
        <dbReference type="ARBA" id="ARBA00048540"/>
    </source>
</evidence>
<comment type="function">
    <text evidence="12">Flavin transferase that catalyzes the transfer of the FMN moiety of FAD and its covalent binding to the hydroxyl group of a threonine residue in a target flavoprotein.</text>
</comment>
<name>A0ABT4DHQ5_9CLOT</name>
<keyword evidence="13" id="KW-0472">Membrane</keyword>
<feature type="transmembrane region" description="Helical" evidence="13">
    <location>
        <begin position="7"/>
        <end position="23"/>
    </location>
</feature>
<proteinExistence type="inferred from homology"/>
<dbReference type="InterPro" id="IPR024932">
    <property type="entry name" value="ApbE"/>
</dbReference>
<evidence type="ECO:0000256" key="7">
    <source>
        <dbReference type="ARBA" id="ARBA00022827"/>
    </source>
</evidence>
<comment type="subcellular location">
    <subcellularLocation>
        <location evidence="12">Cell inner membrane</location>
        <topology evidence="12">Lipid-anchor</topology>
        <orientation evidence="12">Periplasmic side</orientation>
    </subcellularLocation>
</comment>
<evidence type="ECO:0000256" key="3">
    <source>
        <dbReference type="ARBA" id="ARBA00016337"/>
    </source>
</evidence>
<keyword evidence="8 11" id="KW-0460">Magnesium</keyword>
<keyword evidence="4 11" id="KW-0285">Flavoprotein</keyword>
<keyword evidence="12" id="KW-0997">Cell inner membrane</keyword>
<evidence type="ECO:0000256" key="4">
    <source>
        <dbReference type="ARBA" id="ARBA00022630"/>
    </source>
</evidence>
<comment type="catalytic activity">
    <reaction evidence="10 11 12">
        <text>L-threonyl-[protein] + FAD = FMN-L-threonyl-[protein] + AMP + H(+)</text>
        <dbReference type="Rhea" id="RHEA:36847"/>
        <dbReference type="Rhea" id="RHEA-COMP:11060"/>
        <dbReference type="Rhea" id="RHEA-COMP:11061"/>
        <dbReference type="ChEBI" id="CHEBI:15378"/>
        <dbReference type="ChEBI" id="CHEBI:30013"/>
        <dbReference type="ChEBI" id="CHEBI:57692"/>
        <dbReference type="ChEBI" id="CHEBI:74257"/>
        <dbReference type="ChEBI" id="CHEBI:456215"/>
        <dbReference type="EC" id="2.7.1.180"/>
    </reaction>
</comment>
<dbReference type="Gene3D" id="3.10.520.10">
    <property type="entry name" value="ApbE-like domains"/>
    <property type="match status" value="1"/>
</dbReference>
<keyword evidence="5 11" id="KW-0808">Transferase</keyword>
<dbReference type="Proteomes" id="UP001144612">
    <property type="component" value="Unassembled WGS sequence"/>
</dbReference>
<dbReference type="InterPro" id="IPR003374">
    <property type="entry name" value="ApbE-like_sf"/>
</dbReference>
<evidence type="ECO:0000256" key="9">
    <source>
        <dbReference type="ARBA" id="ARBA00031306"/>
    </source>
</evidence>
<protein>
    <recommendedName>
        <fullName evidence="3 11">FAD:protein FMN transferase</fullName>
        <ecNumber evidence="2 11">2.7.1.180</ecNumber>
    </recommendedName>
    <alternativeName>
        <fullName evidence="9 11">Flavin transferase</fullName>
    </alternativeName>
</protein>
<sequence>MFKYKKILFYIISTISLIFLLSGCMKNKSEPIAKEGLFLGTYCKITVFDNVSRDVLDKAFDRVNQIENKMTINKPTSEIISVNSKSGLDYVKVSPDTFYVVNTAKHYAELSQGKFDVTIGPIVKLWNIGTDKARVPSPKEIQDKLPLVNYKNMILNEKENKIMLKQKGMLIDLGAIAKGYAGDEVKKVLEANGVKHAIINLGGNILAIGSKDNNKNWKLGVQDPFNTRGEYLGTIEVSNKAVVTSGVYERFLEEDGKKYHHILSPKNGYPIENSIVSVTIVTDKSIDADALSTTVFALGLNDGLKLVDSLKNTEAILVTKDKDVYTTSGMKDNLKITNSQFKLKNLSLK</sequence>
<dbReference type="EMBL" id="JAPQFJ010000032">
    <property type="protein sequence ID" value="MCY6960544.1"/>
    <property type="molecule type" value="Genomic_DNA"/>
</dbReference>
<dbReference type="RefSeq" id="WP_268062981.1">
    <property type="nucleotide sequence ID" value="NZ_JAPQFJ010000032.1"/>
</dbReference>
<evidence type="ECO:0000256" key="8">
    <source>
        <dbReference type="ARBA" id="ARBA00022842"/>
    </source>
</evidence>
<evidence type="ECO:0000313" key="15">
    <source>
        <dbReference type="Proteomes" id="UP001144612"/>
    </source>
</evidence>
<keyword evidence="13" id="KW-0812">Transmembrane</keyword>
<evidence type="ECO:0000256" key="12">
    <source>
        <dbReference type="RuleBase" id="RU363002"/>
    </source>
</evidence>
<dbReference type="PANTHER" id="PTHR30040:SF2">
    <property type="entry name" value="FAD:PROTEIN FMN TRANSFERASE"/>
    <property type="match status" value="1"/>
</dbReference>
<keyword evidence="12" id="KW-0449">Lipoprotein</keyword>
<comment type="similarity">
    <text evidence="11 12">Belongs to the ApbE family.</text>
</comment>
<dbReference type="PIRSF" id="PIRSF006268">
    <property type="entry name" value="ApbE"/>
    <property type="match status" value="1"/>
</dbReference>
<reference evidence="14" key="1">
    <citation type="submission" date="2022-12" db="EMBL/GenBank/DDBJ databases">
        <title>Clostridium sp. nov., isolated from industrial wastewater.</title>
        <authorList>
            <person name="Jiayan W."/>
        </authorList>
    </citation>
    <scope>NUCLEOTIDE SEQUENCE</scope>
    <source>
        <strain evidence="14">ZC22-4</strain>
    </source>
</reference>
<evidence type="ECO:0000313" key="14">
    <source>
        <dbReference type="EMBL" id="MCY6960544.1"/>
    </source>
</evidence>
<keyword evidence="6 11" id="KW-0479">Metal-binding</keyword>
<comment type="caution">
    <text evidence="14">The sequence shown here is derived from an EMBL/GenBank/DDBJ whole genome shotgun (WGS) entry which is preliminary data.</text>
</comment>
<dbReference type="PROSITE" id="PS51257">
    <property type="entry name" value="PROKAR_LIPOPROTEIN"/>
    <property type="match status" value="1"/>
</dbReference>
<dbReference type="Pfam" id="PF02424">
    <property type="entry name" value="ApbE"/>
    <property type="match status" value="1"/>
</dbReference>
<dbReference type="PANTHER" id="PTHR30040">
    <property type="entry name" value="THIAMINE BIOSYNTHESIS LIPOPROTEIN APBE"/>
    <property type="match status" value="1"/>
</dbReference>
<evidence type="ECO:0000256" key="5">
    <source>
        <dbReference type="ARBA" id="ARBA00022679"/>
    </source>
</evidence>
<evidence type="ECO:0000256" key="13">
    <source>
        <dbReference type="SAM" id="Phobius"/>
    </source>
</evidence>
<organism evidence="14 15">
    <name type="scientific">Clostridium brassicae</name>
    <dbReference type="NCBI Taxonomy" id="2999072"/>
    <lineage>
        <taxon>Bacteria</taxon>
        <taxon>Bacillati</taxon>
        <taxon>Bacillota</taxon>
        <taxon>Clostridia</taxon>
        <taxon>Eubacteriales</taxon>
        <taxon>Clostridiaceae</taxon>
        <taxon>Clostridium</taxon>
    </lineage>
</organism>
<keyword evidence="15" id="KW-1185">Reference proteome</keyword>
<keyword evidence="7 11" id="KW-0274">FAD</keyword>
<dbReference type="GO" id="GO:0016740">
    <property type="term" value="F:transferase activity"/>
    <property type="evidence" value="ECO:0007669"/>
    <property type="project" value="UniProtKB-KW"/>
</dbReference>
<comment type="cofactor">
    <cofactor evidence="1 12">
        <name>Mg(2+)</name>
        <dbReference type="ChEBI" id="CHEBI:18420"/>
    </cofactor>
</comment>
<accession>A0ABT4DHQ5</accession>
<evidence type="ECO:0000256" key="1">
    <source>
        <dbReference type="ARBA" id="ARBA00001946"/>
    </source>
</evidence>
<keyword evidence="12" id="KW-1003">Cell membrane</keyword>
<evidence type="ECO:0000256" key="6">
    <source>
        <dbReference type="ARBA" id="ARBA00022723"/>
    </source>
</evidence>
<gene>
    <name evidence="14" type="ORF">OW729_18260</name>
</gene>
<dbReference type="EC" id="2.7.1.180" evidence="2 11"/>
<keyword evidence="13" id="KW-1133">Transmembrane helix</keyword>
<evidence type="ECO:0000256" key="11">
    <source>
        <dbReference type="PIRNR" id="PIRNR006268"/>
    </source>
</evidence>
<dbReference type="SUPFAM" id="SSF143631">
    <property type="entry name" value="ApbE-like"/>
    <property type="match status" value="1"/>
</dbReference>